<accession>A0A1G2QF14</accession>
<dbReference type="PANTHER" id="PTHR48099:SF5">
    <property type="entry name" value="C-1-TETRAHYDROFOLATE SYNTHASE, CYTOPLASMIC"/>
    <property type="match status" value="1"/>
</dbReference>
<dbReference type="GO" id="GO:0006164">
    <property type="term" value="P:purine nucleotide biosynthetic process"/>
    <property type="evidence" value="ECO:0007669"/>
    <property type="project" value="UniProtKB-KW"/>
</dbReference>
<feature type="binding site" evidence="9">
    <location>
        <position position="173"/>
    </location>
    <ligand>
        <name>NADP(+)</name>
        <dbReference type="ChEBI" id="CHEBI:58349"/>
    </ligand>
</feature>
<dbReference type="HAMAP" id="MF_01576">
    <property type="entry name" value="THF_DHG_CYH"/>
    <property type="match status" value="1"/>
</dbReference>
<comment type="similarity">
    <text evidence="9">Belongs to the tetrahydrofolate dehydrogenase/cyclohydrolase family.</text>
</comment>
<dbReference type="PANTHER" id="PTHR48099">
    <property type="entry name" value="C-1-TETRAHYDROFOLATE SYNTHASE, CYTOPLASMIC-RELATED"/>
    <property type="match status" value="1"/>
</dbReference>
<dbReference type="Pfam" id="PF00763">
    <property type="entry name" value="THF_DHG_CYH"/>
    <property type="match status" value="1"/>
</dbReference>
<dbReference type="AlphaFoldDB" id="A0A1G2QF14"/>
<dbReference type="Gene3D" id="3.40.50.10860">
    <property type="entry name" value="Leucine Dehydrogenase, chain A, domain 1"/>
    <property type="match status" value="1"/>
</dbReference>
<dbReference type="PRINTS" id="PR00085">
    <property type="entry name" value="THFDHDRGNASE"/>
</dbReference>
<dbReference type="GO" id="GO:0000105">
    <property type="term" value="P:L-histidine biosynthetic process"/>
    <property type="evidence" value="ECO:0007669"/>
    <property type="project" value="UniProtKB-KW"/>
</dbReference>
<dbReference type="InterPro" id="IPR020631">
    <property type="entry name" value="THF_DH/CycHdrlase_NAD-bd_dom"/>
</dbReference>
<dbReference type="InterPro" id="IPR020630">
    <property type="entry name" value="THF_DH/CycHdrlase_cat_dom"/>
</dbReference>
<comment type="function">
    <text evidence="9">Catalyzes the oxidation of 5,10-methylenetetrahydrofolate to 5,10-methenyltetrahydrofolate and then the hydrolysis of 5,10-methenyltetrahydrofolate to 10-formyltetrahydrofolate.</text>
</comment>
<dbReference type="InterPro" id="IPR036291">
    <property type="entry name" value="NAD(P)-bd_dom_sf"/>
</dbReference>
<comment type="catalytic activity">
    <reaction evidence="9">
        <text>(6R)-5,10-methenyltetrahydrofolate + H2O = (6R)-10-formyltetrahydrofolate + H(+)</text>
        <dbReference type="Rhea" id="RHEA:23700"/>
        <dbReference type="ChEBI" id="CHEBI:15377"/>
        <dbReference type="ChEBI" id="CHEBI:15378"/>
        <dbReference type="ChEBI" id="CHEBI:57455"/>
        <dbReference type="ChEBI" id="CHEBI:195366"/>
        <dbReference type="EC" id="3.5.4.9"/>
    </reaction>
</comment>
<comment type="pathway">
    <text evidence="1 9">One-carbon metabolism; tetrahydrofolate interconversion.</text>
</comment>
<evidence type="ECO:0000313" key="12">
    <source>
        <dbReference type="EMBL" id="OHA59184.1"/>
    </source>
</evidence>
<sequence length="272" mass="28979">MIIDGKKISEEIKAELKERLIGRRLILTVVLVGDDPASTKFVERKKKFGEAIGVEMRVLEFGADILEVDLAEEINKLANNERVSGIVVQLPLPKQINTNKILNLIPAEKDVDALTDNASVDSPVVEAVMEVLRRGHVDLTGKKILVVGQGQLVGRPIAICLAQAGHEVEVVDINTKNLREKTLVADVIISGVGKAGLIKPEMLASPKLSVGGIKEGVVLIDCGTSEQNGQLAGDIDPACADKASLFTPVPGGVGPVVVAKIFENLIKLAKIN</sequence>
<dbReference type="SUPFAM" id="SSF51735">
    <property type="entry name" value="NAD(P)-binding Rossmann-fold domains"/>
    <property type="match status" value="1"/>
</dbReference>
<dbReference type="InterPro" id="IPR000672">
    <property type="entry name" value="THF_DH/CycHdrlase"/>
</dbReference>
<evidence type="ECO:0000256" key="8">
    <source>
        <dbReference type="ARBA" id="ARBA00023268"/>
    </source>
</evidence>
<dbReference type="GO" id="GO:0004488">
    <property type="term" value="F:methylenetetrahydrofolate dehydrogenase (NADP+) activity"/>
    <property type="evidence" value="ECO:0007669"/>
    <property type="project" value="UniProtKB-UniRule"/>
</dbReference>
<keyword evidence="5 9" id="KW-0521">NADP</keyword>
<organism evidence="12 13">
    <name type="scientific">Candidatus Vogelbacteria bacterium RIFOXYB1_FULL_42_16</name>
    <dbReference type="NCBI Taxonomy" id="1802436"/>
    <lineage>
        <taxon>Bacteria</taxon>
        <taxon>Candidatus Vogeliibacteriota</taxon>
    </lineage>
</organism>
<keyword evidence="6 9" id="KW-0560">Oxidoreductase</keyword>
<dbReference type="STRING" id="1802436.A2370_02880"/>
<evidence type="ECO:0000256" key="1">
    <source>
        <dbReference type="ARBA" id="ARBA00004777"/>
    </source>
</evidence>
<protein>
    <recommendedName>
        <fullName evidence="9">Bifunctional protein FolD</fullName>
    </recommendedName>
    <domain>
        <recommendedName>
            <fullName evidence="9">Methylenetetrahydrofolate dehydrogenase</fullName>
            <ecNumber evidence="9">1.5.1.5</ecNumber>
        </recommendedName>
    </domain>
    <domain>
        <recommendedName>
            <fullName evidence="9">Methenyltetrahydrofolate cyclohydrolase</fullName>
            <ecNumber evidence="9">3.5.4.9</ecNumber>
        </recommendedName>
    </domain>
</protein>
<dbReference type="EC" id="1.5.1.5" evidence="9"/>
<reference evidence="12 13" key="1">
    <citation type="journal article" date="2016" name="Nat. Commun.">
        <title>Thousands of microbial genomes shed light on interconnected biogeochemical processes in an aquifer system.</title>
        <authorList>
            <person name="Anantharaman K."/>
            <person name="Brown C.T."/>
            <person name="Hug L.A."/>
            <person name="Sharon I."/>
            <person name="Castelle C.J."/>
            <person name="Probst A.J."/>
            <person name="Thomas B.C."/>
            <person name="Singh A."/>
            <person name="Wilkins M.J."/>
            <person name="Karaoz U."/>
            <person name="Brodie E.L."/>
            <person name="Williams K.H."/>
            <person name="Hubbard S.S."/>
            <person name="Banfield J.F."/>
        </authorList>
    </citation>
    <scope>NUCLEOTIDE SEQUENCE [LARGE SCALE GENOMIC DNA]</scope>
</reference>
<dbReference type="GO" id="GO:0005829">
    <property type="term" value="C:cytosol"/>
    <property type="evidence" value="ECO:0007669"/>
    <property type="project" value="TreeGrafter"/>
</dbReference>
<evidence type="ECO:0000256" key="2">
    <source>
        <dbReference type="ARBA" id="ARBA00022563"/>
    </source>
</evidence>
<comment type="catalytic activity">
    <reaction evidence="9">
        <text>(6R)-5,10-methylene-5,6,7,8-tetrahydrofolate + NADP(+) = (6R)-5,10-methenyltetrahydrofolate + NADPH</text>
        <dbReference type="Rhea" id="RHEA:22812"/>
        <dbReference type="ChEBI" id="CHEBI:15636"/>
        <dbReference type="ChEBI" id="CHEBI:57455"/>
        <dbReference type="ChEBI" id="CHEBI:57783"/>
        <dbReference type="ChEBI" id="CHEBI:58349"/>
        <dbReference type="EC" id="1.5.1.5"/>
    </reaction>
</comment>
<keyword evidence="2 9" id="KW-0554">One-carbon metabolism</keyword>
<evidence type="ECO:0000256" key="9">
    <source>
        <dbReference type="HAMAP-Rule" id="MF_01576"/>
    </source>
</evidence>
<dbReference type="GO" id="GO:0004477">
    <property type="term" value="F:methenyltetrahydrofolate cyclohydrolase activity"/>
    <property type="evidence" value="ECO:0007669"/>
    <property type="project" value="UniProtKB-UniRule"/>
</dbReference>
<evidence type="ECO:0000313" key="13">
    <source>
        <dbReference type="Proteomes" id="UP000176222"/>
    </source>
</evidence>
<evidence type="ECO:0000256" key="7">
    <source>
        <dbReference type="ARBA" id="ARBA00023167"/>
    </source>
</evidence>
<dbReference type="EC" id="3.5.4.9" evidence="9"/>
<evidence type="ECO:0000259" key="10">
    <source>
        <dbReference type="Pfam" id="PF00763"/>
    </source>
</evidence>
<dbReference type="Proteomes" id="UP000176222">
    <property type="component" value="Unassembled WGS sequence"/>
</dbReference>
<dbReference type="UniPathway" id="UPA00193"/>
<name>A0A1G2QF14_9BACT</name>
<dbReference type="EMBL" id="MHTH01000005">
    <property type="protein sequence ID" value="OHA59184.1"/>
    <property type="molecule type" value="Genomic_DNA"/>
</dbReference>
<feature type="binding site" evidence="9">
    <location>
        <position position="224"/>
    </location>
    <ligand>
        <name>NADP(+)</name>
        <dbReference type="ChEBI" id="CHEBI:58349"/>
    </ligand>
</feature>
<gene>
    <name evidence="9" type="primary">folD</name>
    <name evidence="12" type="ORF">A2370_02880</name>
</gene>
<evidence type="ECO:0000256" key="5">
    <source>
        <dbReference type="ARBA" id="ARBA00022857"/>
    </source>
</evidence>
<keyword evidence="7 9" id="KW-0486">Methionine biosynthesis</keyword>
<comment type="subunit">
    <text evidence="9">Homodimer.</text>
</comment>
<feature type="binding site" evidence="9">
    <location>
        <begin position="148"/>
        <end position="150"/>
    </location>
    <ligand>
        <name>NADP(+)</name>
        <dbReference type="ChEBI" id="CHEBI:58349"/>
    </ligand>
</feature>
<keyword evidence="9" id="KW-0028">Amino-acid biosynthesis</keyword>
<keyword evidence="8 9" id="KW-0511">Multifunctional enzyme</keyword>
<dbReference type="InterPro" id="IPR046346">
    <property type="entry name" value="Aminoacid_DH-like_N_sf"/>
</dbReference>
<evidence type="ECO:0000256" key="6">
    <source>
        <dbReference type="ARBA" id="ARBA00023002"/>
    </source>
</evidence>
<dbReference type="Pfam" id="PF02882">
    <property type="entry name" value="THF_DHG_CYH_C"/>
    <property type="match status" value="1"/>
</dbReference>
<dbReference type="SUPFAM" id="SSF53223">
    <property type="entry name" value="Aminoacid dehydrogenase-like, N-terminal domain"/>
    <property type="match status" value="1"/>
</dbReference>
<evidence type="ECO:0000259" key="11">
    <source>
        <dbReference type="Pfam" id="PF02882"/>
    </source>
</evidence>
<feature type="domain" description="Tetrahydrofolate dehydrogenase/cyclohydrolase catalytic" evidence="10">
    <location>
        <begin position="3"/>
        <end position="112"/>
    </location>
</feature>
<feature type="domain" description="Tetrahydrofolate dehydrogenase/cyclohydrolase NAD(P)-binding" evidence="11">
    <location>
        <begin position="126"/>
        <end position="270"/>
    </location>
</feature>
<dbReference type="GO" id="GO:0009086">
    <property type="term" value="P:methionine biosynthetic process"/>
    <property type="evidence" value="ECO:0007669"/>
    <property type="project" value="UniProtKB-KW"/>
</dbReference>
<keyword evidence="4 9" id="KW-0378">Hydrolase</keyword>
<evidence type="ECO:0000256" key="3">
    <source>
        <dbReference type="ARBA" id="ARBA00022755"/>
    </source>
</evidence>
<dbReference type="GO" id="GO:0035999">
    <property type="term" value="P:tetrahydrofolate interconversion"/>
    <property type="evidence" value="ECO:0007669"/>
    <property type="project" value="UniProtKB-UniRule"/>
</dbReference>
<proteinExistence type="inferred from homology"/>
<keyword evidence="9" id="KW-0368">Histidine biosynthesis</keyword>
<dbReference type="Gene3D" id="3.40.50.720">
    <property type="entry name" value="NAD(P)-binding Rossmann-like Domain"/>
    <property type="match status" value="1"/>
</dbReference>
<keyword evidence="3 9" id="KW-0658">Purine biosynthesis</keyword>
<evidence type="ECO:0000256" key="4">
    <source>
        <dbReference type="ARBA" id="ARBA00022801"/>
    </source>
</evidence>
<comment type="caution">
    <text evidence="12">The sequence shown here is derived from an EMBL/GenBank/DDBJ whole genome shotgun (WGS) entry which is preliminary data.</text>
</comment>